<evidence type="ECO:0000259" key="1">
    <source>
        <dbReference type="Pfam" id="PF18735"/>
    </source>
</evidence>
<dbReference type="RefSeq" id="WP_274641405.1">
    <property type="nucleotide sequence ID" value="NZ_JAIWJY010000017.1"/>
</dbReference>
<gene>
    <name evidence="2" type="ORF">LCI24_16730</name>
</gene>
<dbReference type="Proteomes" id="UP001149303">
    <property type="component" value="Unassembled WGS sequence"/>
</dbReference>
<sequence>MLRAKQIFDKGIDRVHNIDSLFVHLTTQVGFNATDVADLLRSEIVYSLSSFDRLVHDLVKAGMVDSFNGNRTPTNAYKNFSISLNQLDAINNASVPPAEFIFEQTITSSHKHLSFQDPDKVAEALSLIWHENHKWQKIATEMSMTQNDLKTELKNIVIRRNQIVHEGDFDLFTGDIQPIVHSDAQQSVDFINSLGNAIYDLVK</sequence>
<accession>A0A9X4EQL8</accession>
<dbReference type="Pfam" id="PF18735">
    <property type="entry name" value="HEPN_RiboL-PSP"/>
    <property type="match status" value="1"/>
</dbReference>
<evidence type="ECO:0000313" key="3">
    <source>
        <dbReference type="Proteomes" id="UP001149303"/>
    </source>
</evidence>
<feature type="domain" description="RiboL-PSP-HEPN" evidence="1">
    <location>
        <begin position="16"/>
        <end position="202"/>
    </location>
</feature>
<evidence type="ECO:0000313" key="2">
    <source>
        <dbReference type="EMBL" id="MDE1208444.1"/>
    </source>
</evidence>
<comment type="caution">
    <text evidence="2">The sequence shown here is derived from an EMBL/GenBank/DDBJ whole genome shotgun (WGS) entry which is preliminary data.</text>
</comment>
<reference evidence="2" key="1">
    <citation type="submission" date="2021-09" db="EMBL/GenBank/DDBJ databases">
        <authorList>
            <person name="Smyrli M."/>
        </authorList>
    </citation>
    <scope>NUCLEOTIDE SEQUENCE</scope>
    <source>
        <strain evidence="2">LAR25</strain>
    </source>
</reference>
<protein>
    <recommendedName>
        <fullName evidence="1">RiboL-PSP-HEPN domain-containing protein</fullName>
    </recommendedName>
</protein>
<dbReference type="InterPro" id="IPR041519">
    <property type="entry name" value="HEPN_RiboL-PSP"/>
</dbReference>
<name>A0A9X4EQL8_9FLAO</name>
<keyword evidence="3" id="KW-1185">Reference proteome</keyword>
<proteinExistence type="predicted"/>
<organism evidence="2 3">
    <name type="scientific">Tenacibaculum larymnensis</name>
    <dbReference type="NCBI Taxonomy" id="2878201"/>
    <lineage>
        <taxon>Bacteria</taxon>
        <taxon>Pseudomonadati</taxon>
        <taxon>Bacteroidota</taxon>
        <taxon>Flavobacteriia</taxon>
        <taxon>Flavobacteriales</taxon>
        <taxon>Flavobacteriaceae</taxon>
        <taxon>Tenacibaculum</taxon>
    </lineage>
</organism>
<dbReference type="EMBL" id="JAIWJY010000017">
    <property type="protein sequence ID" value="MDE1208444.1"/>
    <property type="molecule type" value="Genomic_DNA"/>
</dbReference>
<dbReference type="AlphaFoldDB" id="A0A9X4EQL8"/>